<reference evidence="2" key="1">
    <citation type="submission" date="2016-11" db="EMBL/GenBank/DDBJ databases">
        <authorList>
            <person name="Varghese N."/>
            <person name="Submissions S."/>
        </authorList>
    </citation>
    <scope>NUCLEOTIDE SEQUENCE [LARGE SCALE GENOMIC DNA]</scope>
    <source>
        <strain evidence="2">DSM 17456</strain>
    </source>
</reference>
<dbReference type="EMBL" id="FSRG01000003">
    <property type="protein sequence ID" value="SIN72553.1"/>
    <property type="molecule type" value="Genomic_DNA"/>
</dbReference>
<evidence type="ECO:0000313" key="2">
    <source>
        <dbReference type="Proteomes" id="UP000184694"/>
    </source>
</evidence>
<dbReference type="STRING" id="1121457.SAMN02745161_0360"/>
<sequence length="113" mass="12939">MTKYQRALQIWSILICAARERKSYTYGEIARILGVGRADFIGTYLGPIMYHCDEVGYPALTVLVVRKDTGCPGEGLITVSEDELDIERERVFKFNWFALEPPQIEDFEETDQA</sequence>
<dbReference type="RefSeq" id="WP_074215247.1">
    <property type="nucleotide sequence ID" value="NZ_FSRG01000003.1"/>
</dbReference>
<dbReference type="OrthoDB" id="2052851at2"/>
<organism evidence="1 2">
    <name type="scientific">Halodesulfovibrio marinisediminis DSM 17456</name>
    <dbReference type="NCBI Taxonomy" id="1121457"/>
    <lineage>
        <taxon>Bacteria</taxon>
        <taxon>Pseudomonadati</taxon>
        <taxon>Thermodesulfobacteriota</taxon>
        <taxon>Desulfovibrionia</taxon>
        <taxon>Desulfovibrionales</taxon>
        <taxon>Desulfovibrionaceae</taxon>
        <taxon>Halodesulfovibrio</taxon>
    </lineage>
</organism>
<accession>A0A1N6DPG3</accession>
<keyword evidence="2" id="KW-1185">Reference proteome</keyword>
<name>A0A1N6DPG3_9BACT</name>
<gene>
    <name evidence="1" type="ORF">SAMN02745161_0360</name>
</gene>
<protein>
    <submittedName>
        <fullName evidence="1">Uncharacterized protein</fullName>
    </submittedName>
</protein>
<evidence type="ECO:0000313" key="1">
    <source>
        <dbReference type="EMBL" id="SIN72553.1"/>
    </source>
</evidence>
<proteinExistence type="predicted"/>
<dbReference type="Proteomes" id="UP000184694">
    <property type="component" value="Unassembled WGS sequence"/>
</dbReference>
<dbReference type="AlphaFoldDB" id="A0A1N6DPG3"/>